<dbReference type="InterPro" id="IPR000182">
    <property type="entry name" value="GNAT_dom"/>
</dbReference>
<organism evidence="3 4">
    <name type="scientific">Micromonas commoda (strain RCC299 / NOUM17 / CCMP2709)</name>
    <name type="common">Picoplanktonic green alga</name>
    <dbReference type="NCBI Taxonomy" id="296587"/>
    <lineage>
        <taxon>Eukaryota</taxon>
        <taxon>Viridiplantae</taxon>
        <taxon>Chlorophyta</taxon>
        <taxon>Mamiellophyceae</taxon>
        <taxon>Mamiellales</taxon>
        <taxon>Mamiellaceae</taxon>
        <taxon>Micromonas</taxon>
    </lineage>
</organism>
<dbReference type="InParanoid" id="C1FF60"/>
<dbReference type="OrthoDB" id="41532at2759"/>
<dbReference type="Gene3D" id="3.40.630.30">
    <property type="match status" value="1"/>
</dbReference>
<proteinExistence type="predicted"/>
<dbReference type="OMA" id="DCVDATK"/>
<feature type="domain" description="N-acetyltransferase" evidence="2">
    <location>
        <begin position="147"/>
        <end position="342"/>
    </location>
</feature>
<dbReference type="SUPFAM" id="SSF55729">
    <property type="entry name" value="Acyl-CoA N-acyltransferases (Nat)"/>
    <property type="match status" value="1"/>
</dbReference>
<dbReference type="PANTHER" id="PTHR43617">
    <property type="entry name" value="L-AMINO ACID N-ACETYLTRANSFERASE"/>
    <property type="match status" value="1"/>
</dbReference>
<evidence type="ECO:0000256" key="1">
    <source>
        <dbReference type="SAM" id="MobiDB-lite"/>
    </source>
</evidence>
<name>C1FF60_MICCC</name>
<dbReference type="AlphaFoldDB" id="C1FF60"/>
<dbReference type="PROSITE" id="PS51186">
    <property type="entry name" value="GNAT"/>
    <property type="match status" value="1"/>
</dbReference>
<feature type="compositionally biased region" description="Basic and acidic residues" evidence="1">
    <location>
        <begin position="30"/>
        <end position="43"/>
    </location>
</feature>
<dbReference type="Pfam" id="PF00583">
    <property type="entry name" value="Acetyltransf_1"/>
    <property type="match status" value="1"/>
</dbReference>
<feature type="region of interest" description="Disordered" evidence="1">
    <location>
        <begin position="30"/>
        <end position="65"/>
    </location>
</feature>
<protein>
    <recommendedName>
        <fullName evidence="2">N-acetyltransferase domain-containing protein</fullName>
    </recommendedName>
</protein>
<evidence type="ECO:0000313" key="3">
    <source>
        <dbReference type="EMBL" id="ACO68305.1"/>
    </source>
</evidence>
<dbReference type="InterPro" id="IPR050276">
    <property type="entry name" value="MshD_Acetyltransferase"/>
</dbReference>
<dbReference type="GeneID" id="8250357"/>
<dbReference type="RefSeq" id="XP_002507047.1">
    <property type="nucleotide sequence ID" value="XM_002507001.1"/>
</dbReference>
<dbReference type="GO" id="GO:0016747">
    <property type="term" value="F:acyltransferase activity, transferring groups other than amino-acyl groups"/>
    <property type="evidence" value="ECO:0007669"/>
    <property type="project" value="InterPro"/>
</dbReference>
<evidence type="ECO:0000259" key="2">
    <source>
        <dbReference type="PROSITE" id="PS51186"/>
    </source>
</evidence>
<reference evidence="3 4" key="1">
    <citation type="journal article" date="2009" name="Science">
        <title>Green evolution and dynamic adaptations revealed by genomes of the marine picoeukaryotes Micromonas.</title>
        <authorList>
            <person name="Worden A.Z."/>
            <person name="Lee J.H."/>
            <person name="Mock T."/>
            <person name="Rouze P."/>
            <person name="Simmons M.P."/>
            <person name="Aerts A.L."/>
            <person name="Allen A.E."/>
            <person name="Cuvelier M.L."/>
            <person name="Derelle E."/>
            <person name="Everett M.V."/>
            <person name="Foulon E."/>
            <person name="Grimwood J."/>
            <person name="Gundlach H."/>
            <person name="Henrissat B."/>
            <person name="Napoli C."/>
            <person name="McDonald S.M."/>
            <person name="Parker M.S."/>
            <person name="Rombauts S."/>
            <person name="Salamov A."/>
            <person name="Von Dassow P."/>
            <person name="Badger J.H."/>
            <person name="Coutinho P.M."/>
            <person name="Demir E."/>
            <person name="Dubchak I."/>
            <person name="Gentemann C."/>
            <person name="Eikrem W."/>
            <person name="Gready J.E."/>
            <person name="John U."/>
            <person name="Lanier W."/>
            <person name="Lindquist E.A."/>
            <person name="Lucas S."/>
            <person name="Mayer K.F."/>
            <person name="Moreau H."/>
            <person name="Not F."/>
            <person name="Otillar R."/>
            <person name="Panaud O."/>
            <person name="Pangilinan J."/>
            <person name="Paulsen I."/>
            <person name="Piegu B."/>
            <person name="Poliakov A."/>
            <person name="Robbens S."/>
            <person name="Schmutz J."/>
            <person name="Toulza E."/>
            <person name="Wyss T."/>
            <person name="Zelensky A."/>
            <person name="Zhou K."/>
            <person name="Armbrust E.V."/>
            <person name="Bhattacharya D."/>
            <person name="Goodenough U.W."/>
            <person name="Van de Peer Y."/>
            <person name="Grigoriev I.V."/>
        </authorList>
    </citation>
    <scope>NUCLEOTIDE SEQUENCE [LARGE SCALE GENOMIC DNA]</scope>
    <source>
        <strain evidence="4">RCC299 / NOUM17</strain>
    </source>
</reference>
<dbReference type="CDD" id="cd04301">
    <property type="entry name" value="NAT_SF"/>
    <property type="match status" value="1"/>
</dbReference>
<dbReference type="EMBL" id="CP001574">
    <property type="protein sequence ID" value="ACO68305.1"/>
    <property type="molecule type" value="Genomic_DNA"/>
</dbReference>
<keyword evidence="4" id="KW-1185">Reference proteome</keyword>
<dbReference type="KEGG" id="mis:MICPUN_54839"/>
<dbReference type="Proteomes" id="UP000002009">
    <property type="component" value="Chromosome 1"/>
</dbReference>
<gene>
    <name evidence="3" type="ORF">MICPUN_54839</name>
</gene>
<evidence type="ECO:0000313" key="4">
    <source>
        <dbReference type="Proteomes" id="UP000002009"/>
    </source>
</evidence>
<accession>C1FF60</accession>
<dbReference type="InterPro" id="IPR016181">
    <property type="entry name" value="Acyl_CoA_acyltransferase"/>
</dbReference>
<sequence>MSASVAALHGLTVRRGAARTPRVRRITTRAVEEPKESTADETKAVSGGLPPGIKTTPAPDVDRTQITGDWRTGKIWRPPPGTPKFRVDLGKGTVEIVDEEEERRKYARMRAMNAAAAAGKAGIEDADANPAALVPERQIKLRDNGNVVIAAMTEEDCVDATKLIMALFFKVRPQDFLAKDRLQKEQSERVYQGLVDGVANGKDRLLIAAKVGGKVVGVAEVSLPGGKRFGAEKIEPKAPEDWPYISDVAVAPNQGKRGIGRQLVRACESAMCAKGLRKMYTHTKVDNEAAQALFERAGYVEPAEVKASLTQMQIAQRGTKGGPLAKLGLVEVGHVLLAKELDPAEY</sequence>